<proteinExistence type="predicted"/>
<accession>A0ABM9MIF3</accession>
<dbReference type="EMBL" id="OY726395">
    <property type="protein sequence ID" value="CAJ1585983.1"/>
    <property type="molecule type" value="Genomic_DNA"/>
</dbReference>
<organism evidence="2 3">
    <name type="scientific">[Mycobacterium] wendilense</name>
    <dbReference type="NCBI Taxonomy" id="3064284"/>
    <lineage>
        <taxon>Bacteria</taxon>
        <taxon>Bacillati</taxon>
        <taxon>Actinomycetota</taxon>
        <taxon>Actinomycetes</taxon>
        <taxon>Mycobacteriales</taxon>
        <taxon>Mycobacteriaceae</taxon>
        <taxon>Mycolicibacter</taxon>
    </lineage>
</organism>
<feature type="transmembrane region" description="Helical" evidence="1">
    <location>
        <begin position="37"/>
        <end position="58"/>
    </location>
</feature>
<evidence type="ECO:0008006" key="4">
    <source>
        <dbReference type="Google" id="ProtNLM"/>
    </source>
</evidence>
<protein>
    <recommendedName>
        <fullName evidence="4">DUF4190 domain-containing protein</fullName>
    </recommendedName>
</protein>
<keyword evidence="1" id="KW-1133">Transmembrane helix</keyword>
<feature type="transmembrane region" description="Helical" evidence="1">
    <location>
        <begin position="12"/>
        <end position="31"/>
    </location>
</feature>
<name>A0ABM9MIF3_9MYCO</name>
<evidence type="ECO:0000313" key="3">
    <source>
        <dbReference type="Proteomes" id="UP001190466"/>
    </source>
</evidence>
<reference evidence="2 3" key="1">
    <citation type="submission" date="2023-08" db="EMBL/GenBank/DDBJ databases">
        <authorList>
            <person name="Folkvardsen B D."/>
            <person name="Norman A."/>
        </authorList>
    </citation>
    <scope>NUCLEOTIDE SEQUENCE [LARGE SCALE GENOMIC DNA]</scope>
    <source>
        <strain evidence="2 3">Mu0050</strain>
    </source>
</reference>
<gene>
    <name evidence="2" type="ORF">MU0050_004021</name>
</gene>
<feature type="transmembrane region" description="Helical" evidence="1">
    <location>
        <begin position="70"/>
        <end position="94"/>
    </location>
</feature>
<dbReference type="RefSeq" id="WP_316512056.1">
    <property type="nucleotide sequence ID" value="NZ_OY726395.1"/>
</dbReference>
<keyword evidence="1" id="KW-0472">Membrane</keyword>
<evidence type="ECO:0000256" key="1">
    <source>
        <dbReference type="SAM" id="Phobius"/>
    </source>
</evidence>
<dbReference type="Proteomes" id="UP001190466">
    <property type="component" value="Chromosome"/>
</dbReference>
<keyword evidence="1" id="KW-0812">Transmembrane</keyword>
<sequence>MSDTELDWRRTVLVSAIAGGVFWALAVFLIAETGGVPLAFITTGVIAVAAVAVGVVGLRSAGSARGRGVAVTAILTPLTGVIAVVVFCIAALIVELITRVAS</sequence>
<evidence type="ECO:0000313" key="2">
    <source>
        <dbReference type="EMBL" id="CAJ1585983.1"/>
    </source>
</evidence>
<keyword evidence="3" id="KW-1185">Reference proteome</keyword>